<accession>A0A2N9IN76</accession>
<gene>
    <name evidence="1" type="ORF">FSB_LOCUS53283</name>
</gene>
<reference evidence="1" key="1">
    <citation type="submission" date="2018-02" db="EMBL/GenBank/DDBJ databases">
        <authorList>
            <person name="Cohen D.B."/>
            <person name="Kent A.D."/>
        </authorList>
    </citation>
    <scope>NUCLEOTIDE SEQUENCE</scope>
</reference>
<organism evidence="1">
    <name type="scientific">Fagus sylvatica</name>
    <name type="common">Beechnut</name>
    <dbReference type="NCBI Taxonomy" id="28930"/>
    <lineage>
        <taxon>Eukaryota</taxon>
        <taxon>Viridiplantae</taxon>
        <taxon>Streptophyta</taxon>
        <taxon>Embryophyta</taxon>
        <taxon>Tracheophyta</taxon>
        <taxon>Spermatophyta</taxon>
        <taxon>Magnoliopsida</taxon>
        <taxon>eudicotyledons</taxon>
        <taxon>Gunneridae</taxon>
        <taxon>Pentapetalae</taxon>
        <taxon>rosids</taxon>
        <taxon>fabids</taxon>
        <taxon>Fagales</taxon>
        <taxon>Fagaceae</taxon>
        <taxon>Fagus</taxon>
    </lineage>
</organism>
<sequence length="274" mass="30176">MADSSAWEMYAHARNNVRIFELYQDVSHACQAALGPSVVNYFGYLQSRWEELAQYEPLSDLPPDILNTSTMPSLYEAYATINSYARRRHLGLLTHATVSTSSVITEQMAFAANSSPRPPSWQPFSPGCAIAETTGNSAALSDFSMLQAQIGQIQDQLGSLATRAHDTPIAPIATIATRTPTAFYVRSGEPTWVLDSGANDHMTDLSSKKIFGKGYERDGLYYFGDPPTATSGHQASVLPSPSSHVFSFKTLTLWHARLGHTNFQYVVSFFYKSL</sequence>
<dbReference type="AlphaFoldDB" id="A0A2N9IN76"/>
<evidence type="ECO:0000313" key="1">
    <source>
        <dbReference type="EMBL" id="SPD25401.1"/>
    </source>
</evidence>
<protein>
    <recommendedName>
        <fullName evidence="2">GAG-pre-integrase domain-containing protein</fullName>
    </recommendedName>
</protein>
<dbReference type="EMBL" id="OIVN01006115">
    <property type="protein sequence ID" value="SPD25401.1"/>
    <property type="molecule type" value="Genomic_DNA"/>
</dbReference>
<proteinExistence type="predicted"/>
<name>A0A2N9IN76_FAGSY</name>
<evidence type="ECO:0008006" key="2">
    <source>
        <dbReference type="Google" id="ProtNLM"/>
    </source>
</evidence>